<dbReference type="InterPro" id="IPR011006">
    <property type="entry name" value="CheY-like_superfamily"/>
</dbReference>
<keyword evidence="1" id="KW-0597">Phosphoprotein</keyword>
<keyword evidence="4" id="KW-1185">Reference proteome</keyword>
<dbReference type="RefSeq" id="WP_268943851.1">
    <property type="nucleotide sequence ID" value="NZ_JAPTYD010000049.1"/>
</dbReference>
<evidence type="ECO:0000259" key="2">
    <source>
        <dbReference type="PROSITE" id="PS50110"/>
    </source>
</evidence>
<dbReference type="InterPro" id="IPR001789">
    <property type="entry name" value="Sig_transdc_resp-reg_receiver"/>
</dbReference>
<comment type="caution">
    <text evidence="3">The sequence shown here is derived from an EMBL/GenBank/DDBJ whole genome shotgun (WGS) entry which is preliminary data.</text>
</comment>
<dbReference type="PROSITE" id="PS50110">
    <property type="entry name" value="RESPONSE_REGULATORY"/>
    <property type="match status" value="1"/>
</dbReference>
<reference evidence="3" key="1">
    <citation type="submission" date="2022-12" db="EMBL/GenBank/DDBJ databases">
        <title>Paracoccus sp. EF6 isolated from a lake water.</title>
        <authorList>
            <person name="Liu H."/>
        </authorList>
    </citation>
    <scope>NUCLEOTIDE SEQUENCE</scope>
    <source>
        <strain evidence="3">EF6</strain>
    </source>
</reference>
<feature type="modified residue" description="4-aspartylphosphate" evidence="1">
    <location>
        <position position="61"/>
    </location>
</feature>
<dbReference type="SUPFAM" id="SSF52172">
    <property type="entry name" value="CheY-like"/>
    <property type="match status" value="1"/>
</dbReference>
<dbReference type="Proteomes" id="UP001149822">
    <property type="component" value="Unassembled WGS sequence"/>
</dbReference>
<dbReference type="SMART" id="SM00448">
    <property type="entry name" value="REC"/>
    <property type="match status" value="1"/>
</dbReference>
<name>A0ABT4J9D8_9RHOB</name>
<accession>A0ABT4J9D8</accession>
<evidence type="ECO:0000256" key="1">
    <source>
        <dbReference type="PROSITE-ProRule" id="PRU00169"/>
    </source>
</evidence>
<sequence>MSDPGPGIRRILVVEDDYLLALDLQDNLADAGALVVGPVGTLAQALERIRAEAHLDGAILDVNLGGEQAYPAADLLAERGVPFVFTTGYGASAMPERFSHVTRFEKPVSVAAIRQALAGLFAR</sequence>
<dbReference type="Gene3D" id="3.40.50.2300">
    <property type="match status" value="1"/>
</dbReference>
<evidence type="ECO:0000313" key="3">
    <source>
        <dbReference type="EMBL" id="MCZ0963753.1"/>
    </source>
</evidence>
<evidence type="ECO:0000313" key="4">
    <source>
        <dbReference type="Proteomes" id="UP001149822"/>
    </source>
</evidence>
<protein>
    <submittedName>
        <fullName evidence="3">Response regulator</fullName>
    </submittedName>
</protein>
<proteinExistence type="predicted"/>
<feature type="domain" description="Response regulatory" evidence="2">
    <location>
        <begin position="10"/>
        <end position="121"/>
    </location>
</feature>
<gene>
    <name evidence="3" type="ORF">OU682_19335</name>
</gene>
<dbReference type="EMBL" id="JAPTYD010000049">
    <property type="protein sequence ID" value="MCZ0963753.1"/>
    <property type="molecule type" value="Genomic_DNA"/>
</dbReference>
<organism evidence="3 4">
    <name type="scientific">Paracoccus benzoatiresistens</name>
    <dbReference type="NCBI Taxonomy" id="2997341"/>
    <lineage>
        <taxon>Bacteria</taxon>
        <taxon>Pseudomonadati</taxon>
        <taxon>Pseudomonadota</taxon>
        <taxon>Alphaproteobacteria</taxon>
        <taxon>Rhodobacterales</taxon>
        <taxon>Paracoccaceae</taxon>
        <taxon>Paracoccus</taxon>
    </lineage>
</organism>